<dbReference type="EMBL" id="JAMSHJ010000004">
    <property type="protein sequence ID" value="KAI5415722.1"/>
    <property type="molecule type" value="Genomic_DNA"/>
</dbReference>
<evidence type="ECO:0000313" key="3">
    <source>
        <dbReference type="Proteomes" id="UP001058974"/>
    </source>
</evidence>
<protein>
    <submittedName>
        <fullName evidence="2">Uncharacterized protein</fullName>
    </submittedName>
</protein>
<comment type="caution">
    <text evidence="2">The sequence shown here is derived from an EMBL/GenBank/DDBJ whole genome shotgun (WGS) entry which is preliminary data.</text>
</comment>
<dbReference type="Proteomes" id="UP001058974">
    <property type="component" value="Chromosome 4"/>
</dbReference>
<reference evidence="2 3" key="1">
    <citation type="journal article" date="2022" name="Nat. Genet.">
        <title>Improved pea reference genome and pan-genome highlight genomic features and evolutionary characteristics.</title>
        <authorList>
            <person name="Yang T."/>
            <person name="Liu R."/>
            <person name="Luo Y."/>
            <person name="Hu S."/>
            <person name="Wang D."/>
            <person name="Wang C."/>
            <person name="Pandey M.K."/>
            <person name="Ge S."/>
            <person name="Xu Q."/>
            <person name="Li N."/>
            <person name="Li G."/>
            <person name="Huang Y."/>
            <person name="Saxena R.K."/>
            <person name="Ji Y."/>
            <person name="Li M."/>
            <person name="Yan X."/>
            <person name="He Y."/>
            <person name="Liu Y."/>
            <person name="Wang X."/>
            <person name="Xiang C."/>
            <person name="Varshney R.K."/>
            <person name="Ding H."/>
            <person name="Gao S."/>
            <person name="Zong X."/>
        </authorList>
    </citation>
    <scope>NUCLEOTIDE SEQUENCE [LARGE SCALE GENOMIC DNA]</scope>
    <source>
        <strain evidence="2 3">cv. Zhongwan 6</strain>
    </source>
</reference>
<organism evidence="2 3">
    <name type="scientific">Pisum sativum</name>
    <name type="common">Garden pea</name>
    <name type="synonym">Lathyrus oleraceus</name>
    <dbReference type="NCBI Taxonomy" id="3888"/>
    <lineage>
        <taxon>Eukaryota</taxon>
        <taxon>Viridiplantae</taxon>
        <taxon>Streptophyta</taxon>
        <taxon>Embryophyta</taxon>
        <taxon>Tracheophyta</taxon>
        <taxon>Spermatophyta</taxon>
        <taxon>Magnoliopsida</taxon>
        <taxon>eudicotyledons</taxon>
        <taxon>Gunneridae</taxon>
        <taxon>Pentapetalae</taxon>
        <taxon>rosids</taxon>
        <taxon>fabids</taxon>
        <taxon>Fabales</taxon>
        <taxon>Fabaceae</taxon>
        <taxon>Papilionoideae</taxon>
        <taxon>50 kb inversion clade</taxon>
        <taxon>NPAAA clade</taxon>
        <taxon>Hologalegina</taxon>
        <taxon>IRL clade</taxon>
        <taxon>Fabeae</taxon>
        <taxon>Lathyrus</taxon>
    </lineage>
</organism>
<accession>A0A9D4X8N6</accession>
<gene>
    <name evidence="2" type="ORF">KIW84_040944</name>
</gene>
<dbReference type="AlphaFoldDB" id="A0A9D4X8N6"/>
<proteinExistence type="predicted"/>
<sequence length="182" mass="21146">MYDRAYPGKRIIKPNFEAGVKGFITWEFAQEYCRSEGGVKYQLLKEMNMPLFEGSSESKSSMCIRLLVAMLNWNIPNQCLEFFANMMLNVTPTKDNMPSSFYDAKRLVNYQNFFDNVFNTVMDVQGKTKDNENARKDMEVVEGHQVGAFILLEENNVDKENDEFGSEDNIRLDDENDMDEEH</sequence>
<name>A0A9D4X8N6_PEA</name>
<feature type="region of interest" description="Disordered" evidence="1">
    <location>
        <begin position="158"/>
        <end position="182"/>
    </location>
</feature>
<dbReference type="Gramene" id="Psat04G0094400-T1">
    <property type="protein sequence ID" value="KAI5415722.1"/>
    <property type="gene ID" value="KIW84_040944"/>
</dbReference>
<evidence type="ECO:0000313" key="2">
    <source>
        <dbReference type="EMBL" id="KAI5415722.1"/>
    </source>
</evidence>
<keyword evidence="3" id="KW-1185">Reference proteome</keyword>
<evidence type="ECO:0000256" key="1">
    <source>
        <dbReference type="SAM" id="MobiDB-lite"/>
    </source>
</evidence>